<evidence type="ECO:0000256" key="6">
    <source>
        <dbReference type="ARBA" id="ARBA00022741"/>
    </source>
</evidence>
<comment type="similarity">
    <text evidence="11">Belongs to the tRNA nucleotidyltransferase/poly(A) polymerase family. Bacterial CCA-adding enzyme type 1 subfamily.</text>
</comment>
<dbReference type="Pfam" id="PF01966">
    <property type="entry name" value="HD"/>
    <property type="match status" value="1"/>
</dbReference>
<comment type="catalytic activity">
    <reaction evidence="11">
        <text>a tRNA precursor + 2 CTP + ATP = a tRNA with a 3' CCA end + 3 diphosphate</text>
        <dbReference type="Rhea" id="RHEA:14433"/>
        <dbReference type="Rhea" id="RHEA-COMP:10465"/>
        <dbReference type="Rhea" id="RHEA-COMP:10468"/>
        <dbReference type="ChEBI" id="CHEBI:30616"/>
        <dbReference type="ChEBI" id="CHEBI:33019"/>
        <dbReference type="ChEBI" id="CHEBI:37563"/>
        <dbReference type="ChEBI" id="CHEBI:74896"/>
        <dbReference type="ChEBI" id="CHEBI:83071"/>
        <dbReference type="EC" id="2.7.7.72"/>
    </reaction>
</comment>
<dbReference type="PANTHER" id="PTHR47545:SF1">
    <property type="entry name" value="MULTIFUNCTIONAL CCA PROTEIN"/>
    <property type="match status" value="1"/>
</dbReference>
<evidence type="ECO:0000256" key="5">
    <source>
        <dbReference type="ARBA" id="ARBA00022723"/>
    </source>
</evidence>
<feature type="binding site" evidence="11">
    <location>
        <position position="96"/>
    </location>
    <ligand>
        <name>CTP</name>
        <dbReference type="ChEBI" id="CHEBI:37563"/>
    </ligand>
</feature>
<evidence type="ECO:0000256" key="11">
    <source>
        <dbReference type="HAMAP-Rule" id="MF_01261"/>
    </source>
</evidence>
<sequence length="437" mass="48189">MDIYLVGGAVRDALLARDTTAAAHVDRDWVVVGATPEAMADSGFLPVGKDFPVFLHPQTREEYALARTERKTAPGYHGFAFHTDPGVTLEEDLARRDLTINAMAVAQTEADDPARAALIDPYGGRSDLENRVLRHVTSAFAEDPVRILRLARFAARFPDFTVAPDTQALMAHMVGHGEVDHLVPERVWQELSRGLMEQRPSRMFEVLRSCGALARLLPEVDRLWGVPQRAEYHPEVDTGVHLMMVLDMSARLGASLPVRFACLCHDLGKGTTPADVLPRHIGHEERSARLLKGVCERWRVPRECRELADVVAREHGNIHRSEGLGAAALLRLLERCDAIRRPERFDEVLLACECDARGRLGFREQAYPQRERLLGALRAAQTVDSGVIARQVMQQLGRSRENASEPPAADAGPRIAQALHAARAAAVALALKAESPT</sequence>
<dbReference type="EC" id="2.7.7.72" evidence="11"/>
<keyword evidence="2 11" id="KW-0808">Transferase</keyword>
<feature type="binding site" evidence="11">
    <location>
        <position position="149"/>
    </location>
    <ligand>
        <name>CTP</name>
        <dbReference type="ChEBI" id="CHEBI:37563"/>
    </ligand>
</feature>
<feature type="binding site" evidence="11">
    <location>
        <position position="26"/>
    </location>
    <ligand>
        <name>Mg(2+)</name>
        <dbReference type="ChEBI" id="CHEBI:18420"/>
    </ligand>
</feature>
<feature type="binding site" evidence="11">
    <location>
        <position position="28"/>
    </location>
    <ligand>
        <name>Mg(2+)</name>
        <dbReference type="ChEBI" id="CHEBI:18420"/>
    </ligand>
</feature>
<dbReference type="GO" id="GO:0000287">
    <property type="term" value="F:magnesium ion binding"/>
    <property type="evidence" value="ECO:0007669"/>
    <property type="project" value="UniProtKB-UniRule"/>
</dbReference>
<proteinExistence type="inferred from homology"/>
<dbReference type="HAMAP" id="MF_01261">
    <property type="entry name" value="CCA_bact_type1"/>
    <property type="match status" value="1"/>
</dbReference>
<dbReference type="GO" id="GO:0004810">
    <property type="term" value="F:CCA tRNA nucleotidyltransferase activity"/>
    <property type="evidence" value="ECO:0007669"/>
    <property type="project" value="UniProtKB-UniRule"/>
</dbReference>
<dbReference type="CDD" id="cd05398">
    <property type="entry name" value="NT_ClassII-CCAase"/>
    <property type="match status" value="1"/>
</dbReference>
<keyword evidence="11" id="KW-0511">Multifunctional enzyme</keyword>
<dbReference type="PIRSF" id="PIRSF000813">
    <property type="entry name" value="CCA_bact"/>
    <property type="match status" value="1"/>
</dbReference>
<feature type="binding site" evidence="11">
    <location>
        <position position="8"/>
    </location>
    <ligand>
        <name>CTP</name>
        <dbReference type="ChEBI" id="CHEBI:37563"/>
    </ligand>
</feature>
<comment type="cofactor">
    <cofactor evidence="11">
        <name>Ni(2+)</name>
        <dbReference type="ChEBI" id="CHEBI:49786"/>
    </cofactor>
    <text evidence="11">Nickel for phosphatase activity.</text>
</comment>
<feature type="binding site" evidence="11">
    <location>
        <position position="8"/>
    </location>
    <ligand>
        <name>ATP</name>
        <dbReference type="ChEBI" id="CHEBI:30616"/>
    </ligand>
</feature>
<dbReference type="EMBL" id="CP037867">
    <property type="protein sequence ID" value="QBM30109.1"/>
    <property type="molecule type" value="Genomic_DNA"/>
</dbReference>
<dbReference type="EC" id="3.1.4.-" evidence="11"/>
<evidence type="ECO:0000256" key="3">
    <source>
        <dbReference type="ARBA" id="ARBA00022694"/>
    </source>
</evidence>
<dbReference type="AlphaFoldDB" id="A0A4P6X4E8"/>
<dbReference type="GO" id="GO:0000049">
    <property type="term" value="F:tRNA binding"/>
    <property type="evidence" value="ECO:0007669"/>
    <property type="project" value="UniProtKB-UniRule"/>
</dbReference>
<keyword evidence="10 11" id="KW-0694">RNA-binding</keyword>
<evidence type="ECO:0000256" key="9">
    <source>
        <dbReference type="ARBA" id="ARBA00022842"/>
    </source>
</evidence>
<reference evidence="13 14" key="1">
    <citation type="submission" date="2019-03" db="EMBL/GenBank/DDBJ databases">
        <authorList>
            <person name="Sebastian G."/>
            <person name="Baumann P."/>
            <person name="Ruckert C."/>
            <person name="Kalinowski J."/>
            <person name="Nebel B."/>
            <person name="Takors R."/>
            <person name="Blombach B."/>
        </authorList>
    </citation>
    <scope>NUCLEOTIDE SEQUENCE [LARGE SCALE GENOMIC DNA]</scope>
    <source>
        <strain evidence="13 14">DSM 1084</strain>
    </source>
</reference>
<keyword evidence="14" id="KW-1185">Reference proteome</keyword>
<comment type="domain">
    <text evidence="11">Comprises two domains: an N-terminal domain containing the nucleotidyltransferase activity and a C-terminal HD domain associated with both phosphodiesterase and phosphatase activities.</text>
</comment>
<dbReference type="InterPro" id="IPR002646">
    <property type="entry name" value="PolA_pol_head_dom"/>
</dbReference>
<dbReference type="CDD" id="cd00077">
    <property type="entry name" value="HDc"/>
    <property type="match status" value="1"/>
</dbReference>
<feature type="binding site" evidence="11">
    <location>
        <position position="149"/>
    </location>
    <ligand>
        <name>ATP</name>
        <dbReference type="ChEBI" id="CHEBI:30616"/>
    </ligand>
</feature>
<dbReference type="PANTHER" id="PTHR47545">
    <property type="entry name" value="MULTIFUNCTIONAL CCA PROTEIN"/>
    <property type="match status" value="1"/>
</dbReference>
<keyword evidence="5 11" id="KW-0479">Metal-binding</keyword>
<evidence type="ECO:0000256" key="8">
    <source>
        <dbReference type="ARBA" id="ARBA00022840"/>
    </source>
</evidence>
<accession>A0A4P6X4E8</accession>
<keyword evidence="9 11" id="KW-0460">Magnesium</keyword>
<dbReference type="GO" id="GO:0005524">
    <property type="term" value="F:ATP binding"/>
    <property type="evidence" value="ECO:0007669"/>
    <property type="project" value="UniProtKB-UniRule"/>
</dbReference>
<evidence type="ECO:0000313" key="14">
    <source>
        <dbReference type="Proteomes" id="UP000293912"/>
    </source>
</evidence>
<dbReference type="InterPro" id="IPR050124">
    <property type="entry name" value="tRNA_CCA-adding_enzyme"/>
</dbReference>
<dbReference type="GO" id="GO:0160016">
    <property type="term" value="F:CCACCA tRNA nucleotidyltransferase activity"/>
    <property type="evidence" value="ECO:0007669"/>
    <property type="project" value="RHEA"/>
</dbReference>
<keyword evidence="4 11" id="KW-0548">Nucleotidyltransferase</keyword>
<dbReference type="SUPFAM" id="SSF81301">
    <property type="entry name" value="Nucleotidyltransferase"/>
    <property type="match status" value="1"/>
</dbReference>
<dbReference type="GO" id="GO:0001680">
    <property type="term" value="P:tRNA 3'-terminal CCA addition"/>
    <property type="evidence" value="ECO:0007669"/>
    <property type="project" value="UniProtKB-UniRule"/>
</dbReference>
<dbReference type="GO" id="GO:0016791">
    <property type="term" value="F:phosphatase activity"/>
    <property type="evidence" value="ECO:0007669"/>
    <property type="project" value="UniProtKB-UniRule"/>
</dbReference>
<evidence type="ECO:0000256" key="4">
    <source>
        <dbReference type="ARBA" id="ARBA00022695"/>
    </source>
</evidence>
<dbReference type="Gene3D" id="3.30.460.10">
    <property type="entry name" value="Beta Polymerase, domain 2"/>
    <property type="match status" value="1"/>
</dbReference>
<dbReference type="RefSeq" id="WP_133157704.1">
    <property type="nucleotide sequence ID" value="NZ_CP037867.1"/>
</dbReference>
<evidence type="ECO:0000256" key="1">
    <source>
        <dbReference type="ARBA" id="ARBA00022596"/>
    </source>
</evidence>
<keyword evidence="11" id="KW-0378">Hydrolase</keyword>
<comment type="function">
    <text evidence="11">Catalyzes the addition and repair of the essential 3'-terminal CCA sequence in tRNAs without using a nucleic acid template. Adds these three nucleotides in the order of C, C, and A to the tRNA nucleotide-73, using CTP and ATP as substrates and producing inorganic pyrophosphate. tRNA 3'-terminal CCA addition is required both for tRNA processing and repair. Also involved in tRNA surveillance by mediating tandem CCA addition to generate a CCACCA at the 3' terminus of unstable tRNAs. While stable tRNAs receive only 3'-terminal CCA, unstable tRNAs are marked with CCACCA and rapidly degraded.</text>
</comment>
<comment type="miscellaneous">
    <text evidence="11">A single active site specifically recognizes both ATP and CTP and is responsible for their addition.</text>
</comment>
<dbReference type="GO" id="GO:0004112">
    <property type="term" value="F:cyclic-nucleotide phosphodiesterase activity"/>
    <property type="evidence" value="ECO:0007669"/>
    <property type="project" value="UniProtKB-UniRule"/>
</dbReference>
<comment type="subunit">
    <text evidence="11">Monomer. Can also form homodimers and oligomers.</text>
</comment>
<dbReference type="NCBIfam" id="NF008137">
    <property type="entry name" value="PRK10885.1"/>
    <property type="match status" value="1"/>
</dbReference>
<dbReference type="SUPFAM" id="SSF81891">
    <property type="entry name" value="Poly A polymerase C-terminal region-like"/>
    <property type="match status" value="1"/>
</dbReference>
<comment type="cofactor">
    <cofactor evidence="11">
        <name>Mg(2+)</name>
        <dbReference type="ChEBI" id="CHEBI:18420"/>
    </cofactor>
    <text evidence="11">Magnesium is required for nucleotidyltransferase activity.</text>
</comment>
<name>A0A4P6X4E8_HYDPS</name>
<dbReference type="PROSITE" id="PS51831">
    <property type="entry name" value="HD"/>
    <property type="match status" value="1"/>
</dbReference>
<dbReference type="InterPro" id="IPR012006">
    <property type="entry name" value="CCA_bact"/>
</dbReference>
<keyword evidence="7 11" id="KW-0692">RNA repair</keyword>
<dbReference type="InterPro" id="IPR043519">
    <property type="entry name" value="NT_sf"/>
</dbReference>
<feature type="domain" description="HD" evidence="12">
    <location>
        <begin position="238"/>
        <end position="339"/>
    </location>
</feature>
<keyword evidence="1 11" id="KW-0533">Nickel</keyword>
<dbReference type="Pfam" id="PF12627">
    <property type="entry name" value="PolyA_pol_RNAbd"/>
    <property type="match status" value="1"/>
</dbReference>
<dbReference type="InterPro" id="IPR003607">
    <property type="entry name" value="HD/PDEase_dom"/>
</dbReference>
<evidence type="ECO:0000259" key="12">
    <source>
        <dbReference type="PROSITE" id="PS51831"/>
    </source>
</evidence>
<dbReference type="KEGG" id="hpse:HPF_20620"/>
<feature type="binding site" evidence="11">
    <location>
        <position position="152"/>
    </location>
    <ligand>
        <name>CTP</name>
        <dbReference type="ChEBI" id="CHEBI:37563"/>
    </ligand>
</feature>
<dbReference type="InterPro" id="IPR032828">
    <property type="entry name" value="PolyA_RNA-bd"/>
</dbReference>
<evidence type="ECO:0000313" key="13">
    <source>
        <dbReference type="EMBL" id="QBM30109.1"/>
    </source>
</evidence>
<evidence type="ECO:0000256" key="2">
    <source>
        <dbReference type="ARBA" id="ARBA00022679"/>
    </source>
</evidence>
<evidence type="ECO:0000256" key="7">
    <source>
        <dbReference type="ARBA" id="ARBA00022800"/>
    </source>
</evidence>
<dbReference type="InterPro" id="IPR006674">
    <property type="entry name" value="HD_domain"/>
</dbReference>
<organism evidence="13 14">
    <name type="scientific">Hydrogenophaga pseudoflava</name>
    <name type="common">Pseudomonas carboxydoflava</name>
    <dbReference type="NCBI Taxonomy" id="47421"/>
    <lineage>
        <taxon>Bacteria</taxon>
        <taxon>Pseudomonadati</taxon>
        <taxon>Pseudomonadota</taxon>
        <taxon>Betaproteobacteria</taxon>
        <taxon>Burkholderiales</taxon>
        <taxon>Comamonadaceae</taxon>
        <taxon>Hydrogenophaga</taxon>
    </lineage>
</organism>
<keyword evidence="3 11" id="KW-0819">tRNA processing</keyword>
<keyword evidence="6 11" id="KW-0547">Nucleotide-binding</keyword>
<gene>
    <name evidence="11 13" type="primary">cca</name>
    <name evidence="13" type="ORF">HPF_20620</name>
</gene>
<dbReference type="Proteomes" id="UP000293912">
    <property type="component" value="Chromosome"/>
</dbReference>
<dbReference type="SMART" id="SM00471">
    <property type="entry name" value="HDc"/>
    <property type="match status" value="1"/>
</dbReference>
<feature type="binding site" evidence="11">
    <location>
        <position position="152"/>
    </location>
    <ligand>
        <name>ATP</name>
        <dbReference type="ChEBI" id="CHEBI:30616"/>
    </ligand>
</feature>
<dbReference type="Pfam" id="PF01743">
    <property type="entry name" value="PolyA_pol"/>
    <property type="match status" value="1"/>
</dbReference>
<feature type="binding site" evidence="11">
    <location>
        <position position="96"/>
    </location>
    <ligand>
        <name>ATP</name>
        <dbReference type="ChEBI" id="CHEBI:30616"/>
    </ligand>
</feature>
<comment type="catalytic activity">
    <reaction evidence="11">
        <text>a tRNA with a 3' CCA end + 2 CTP + ATP = a tRNA with a 3' CCACCA end + 3 diphosphate</text>
        <dbReference type="Rhea" id="RHEA:76235"/>
        <dbReference type="Rhea" id="RHEA-COMP:10468"/>
        <dbReference type="Rhea" id="RHEA-COMP:18655"/>
        <dbReference type="ChEBI" id="CHEBI:30616"/>
        <dbReference type="ChEBI" id="CHEBI:33019"/>
        <dbReference type="ChEBI" id="CHEBI:37563"/>
        <dbReference type="ChEBI" id="CHEBI:83071"/>
        <dbReference type="ChEBI" id="CHEBI:195187"/>
    </reaction>
</comment>
<dbReference type="EC" id="3.1.3.-" evidence="11"/>
<feature type="binding site" evidence="11">
    <location>
        <position position="11"/>
    </location>
    <ligand>
        <name>ATP</name>
        <dbReference type="ChEBI" id="CHEBI:30616"/>
    </ligand>
</feature>
<evidence type="ECO:0000256" key="10">
    <source>
        <dbReference type="ARBA" id="ARBA00022884"/>
    </source>
</evidence>
<dbReference type="Gene3D" id="1.10.3090.10">
    <property type="entry name" value="cca-adding enzyme, domain 2"/>
    <property type="match status" value="1"/>
</dbReference>
<protein>
    <recommendedName>
        <fullName evidence="11">Multifunctional CCA protein</fullName>
    </recommendedName>
    <domain>
        <recommendedName>
            <fullName evidence="11">CCA-adding enzyme</fullName>
            <ecNumber evidence="11">2.7.7.72</ecNumber>
        </recommendedName>
        <alternativeName>
            <fullName evidence="11">CCA tRNA nucleotidyltransferase</fullName>
        </alternativeName>
        <alternativeName>
            <fullName evidence="11">tRNA CCA-pyrophosphorylase</fullName>
        </alternativeName>
        <alternativeName>
            <fullName evidence="11">tRNA adenylyl-/cytidylyl-transferase</fullName>
        </alternativeName>
        <alternativeName>
            <fullName evidence="11">tRNA nucleotidyltransferase</fullName>
        </alternativeName>
        <alternativeName>
            <fullName evidence="11">tRNA-NT</fullName>
        </alternativeName>
    </domain>
    <domain>
        <recommendedName>
            <fullName evidence="11">2'-nucleotidase</fullName>
            <ecNumber evidence="11">3.1.3.-</ecNumber>
        </recommendedName>
    </domain>
    <domain>
        <recommendedName>
            <fullName evidence="11">2',3'-cyclic phosphodiesterase</fullName>
            <ecNumber evidence="11">3.1.4.-</ecNumber>
        </recommendedName>
    </domain>
    <domain>
        <recommendedName>
            <fullName evidence="11">Phosphatase</fullName>
        </recommendedName>
    </domain>
</protein>
<dbReference type="GO" id="GO:0042245">
    <property type="term" value="P:RNA repair"/>
    <property type="evidence" value="ECO:0007669"/>
    <property type="project" value="UniProtKB-KW"/>
</dbReference>
<feature type="binding site" evidence="11">
    <location>
        <position position="11"/>
    </location>
    <ligand>
        <name>CTP</name>
        <dbReference type="ChEBI" id="CHEBI:37563"/>
    </ligand>
</feature>
<keyword evidence="8 11" id="KW-0067">ATP-binding</keyword>